<proteinExistence type="inferred from homology"/>
<dbReference type="GO" id="GO:0004044">
    <property type="term" value="F:amidophosphoribosyltransferase activity"/>
    <property type="evidence" value="ECO:0007669"/>
    <property type="project" value="UniProtKB-EC"/>
</dbReference>
<evidence type="ECO:0000313" key="9">
    <source>
        <dbReference type="EMBL" id="QHT31864.1"/>
    </source>
</evidence>
<dbReference type="NCBIfam" id="TIGR01134">
    <property type="entry name" value="purF"/>
    <property type="match status" value="1"/>
</dbReference>
<evidence type="ECO:0000256" key="1">
    <source>
        <dbReference type="ARBA" id="ARBA00005209"/>
    </source>
</evidence>
<evidence type="ECO:0000256" key="4">
    <source>
        <dbReference type="ARBA" id="ARBA00022676"/>
    </source>
</evidence>
<evidence type="ECO:0000256" key="7">
    <source>
        <dbReference type="ARBA" id="ARBA00022962"/>
    </source>
</evidence>
<dbReference type="SUPFAM" id="SSF56235">
    <property type="entry name" value="N-terminal nucleophile aminohydrolases (Ntn hydrolases)"/>
    <property type="match status" value="1"/>
</dbReference>
<evidence type="ECO:0000256" key="3">
    <source>
        <dbReference type="ARBA" id="ARBA00011941"/>
    </source>
</evidence>
<dbReference type="InterPro" id="IPR029055">
    <property type="entry name" value="Ntn_hydrolases_N"/>
</dbReference>
<accession>A0A6C0ERQ0</accession>
<evidence type="ECO:0000256" key="2">
    <source>
        <dbReference type="ARBA" id="ARBA00010138"/>
    </source>
</evidence>
<dbReference type="Gene3D" id="3.40.50.2020">
    <property type="match status" value="1"/>
</dbReference>
<organism evidence="9">
    <name type="scientific">viral metagenome</name>
    <dbReference type="NCBI Taxonomy" id="1070528"/>
    <lineage>
        <taxon>unclassified sequences</taxon>
        <taxon>metagenomes</taxon>
        <taxon>organismal metagenomes</taxon>
    </lineage>
</organism>
<dbReference type="UniPathway" id="UPA00074">
    <property type="reaction ID" value="UER00124"/>
</dbReference>
<dbReference type="AlphaFoldDB" id="A0A6C0ERQ0"/>
<dbReference type="GO" id="GO:0006189">
    <property type="term" value="P:'de novo' IMP biosynthetic process"/>
    <property type="evidence" value="ECO:0007669"/>
    <property type="project" value="UniProtKB-UniPathway"/>
</dbReference>
<name>A0A6C0ERQ0_9ZZZZ</name>
<dbReference type="Gene3D" id="3.60.20.10">
    <property type="entry name" value="Glutamine Phosphoribosylpyrophosphate, subunit 1, domain 1"/>
    <property type="match status" value="1"/>
</dbReference>
<dbReference type="InterPro" id="IPR029057">
    <property type="entry name" value="PRTase-like"/>
</dbReference>
<dbReference type="Pfam" id="PF13522">
    <property type="entry name" value="GATase_6"/>
    <property type="match status" value="1"/>
</dbReference>
<dbReference type="HAMAP" id="MF_01931">
    <property type="entry name" value="PurF"/>
    <property type="match status" value="1"/>
</dbReference>
<feature type="domain" description="Glutamine amidotransferase type-2" evidence="8">
    <location>
        <begin position="2"/>
        <end position="234"/>
    </location>
</feature>
<keyword evidence="5" id="KW-0808">Transferase</keyword>
<dbReference type="PANTHER" id="PTHR11907">
    <property type="entry name" value="AMIDOPHOSPHORIBOSYLTRANSFERASE"/>
    <property type="match status" value="1"/>
</dbReference>
<keyword evidence="6" id="KW-0658">Purine biosynthesis</keyword>
<sequence>MCGILGIINENKKQVNQSLVDGLTVLQHRGQDSAGIATIHDNRFHMYKNKGLVSEVFNQNNITQLTGNMGIGHVRYSTSGSTSIFECQPLYTNTPFGIALVHNGNLTNTDELAEYMISKKRNINTNSDSELLLNVFAEELYSKNVSKLNQFDIFEAVKNVMQICKGGYSVILLINRIGMVVFRDPYGIRPLCFGKNNENSYAFASESVAIDALDNHFSLIRDLHPGECVFINHNSELHAQIVYEKASLNTCLFEYIYFARPDSVIDGISVYDARLEMGNKLADKIISIYPDITSIIDVIIPVPETSRITALQISQKLNIPYREGFVKNRYIPRTFILPGQEIRNKSVKLKLNTIKTIFNEKNILIVDDSIVRGTTCMQLIQIAKNAGAKQIFFSSAAPMVKYPNVYGIDIPNSSELIANSKNENEIALEIGADRVIFNDLIDVIDACCLHSIKQPVKFETSCFDGYYITGNIDDEYFKNLEKKRISLI</sequence>
<comment type="similarity">
    <text evidence="2">In the C-terminal section; belongs to the purine/pyrimidine phosphoribosyltransferase family.</text>
</comment>
<evidence type="ECO:0000256" key="5">
    <source>
        <dbReference type="ARBA" id="ARBA00022679"/>
    </source>
</evidence>
<protein>
    <recommendedName>
        <fullName evidence="3">amidophosphoribosyltransferase</fullName>
        <ecNumber evidence="3">2.4.2.14</ecNumber>
    </recommendedName>
</protein>
<dbReference type="GO" id="GO:0009113">
    <property type="term" value="P:purine nucleobase biosynthetic process"/>
    <property type="evidence" value="ECO:0007669"/>
    <property type="project" value="InterPro"/>
</dbReference>
<keyword evidence="4" id="KW-0328">Glycosyltransferase</keyword>
<dbReference type="InterPro" id="IPR005854">
    <property type="entry name" value="PurF"/>
</dbReference>
<dbReference type="EC" id="2.4.2.14" evidence="3"/>
<dbReference type="EMBL" id="MN738925">
    <property type="protein sequence ID" value="QHT31864.1"/>
    <property type="molecule type" value="Genomic_DNA"/>
</dbReference>
<reference evidence="9" key="1">
    <citation type="journal article" date="2020" name="Nature">
        <title>Giant virus diversity and host interactions through global metagenomics.</title>
        <authorList>
            <person name="Schulz F."/>
            <person name="Roux S."/>
            <person name="Paez-Espino D."/>
            <person name="Jungbluth S."/>
            <person name="Walsh D.A."/>
            <person name="Denef V.J."/>
            <person name="McMahon K.D."/>
            <person name="Konstantinidis K.T."/>
            <person name="Eloe-Fadrosh E.A."/>
            <person name="Kyrpides N.C."/>
            <person name="Woyke T."/>
        </authorList>
    </citation>
    <scope>NUCLEOTIDE SEQUENCE</scope>
    <source>
        <strain evidence="9">GVMAG-M-3300009155-48</strain>
    </source>
</reference>
<evidence type="ECO:0000259" key="8">
    <source>
        <dbReference type="PROSITE" id="PS51278"/>
    </source>
</evidence>
<dbReference type="InterPro" id="IPR000836">
    <property type="entry name" value="PRTase_dom"/>
</dbReference>
<dbReference type="InterPro" id="IPR035584">
    <property type="entry name" value="PurF_N"/>
</dbReference>
<comment type="pathway">
    <text evidence="1">Purine metabolism; IMP biosynthesis via de novo pathway; N(1)-(5-phospho-D-ribosyl)glycinamide from 5-phospho-alpha-D-ribose 1-diphosphate: step 1/2.</text>
</comment>
<dbReference type="SUPFAM" id="SSF53271">
    <property type="entry name" value="PRTase-like"/>
    <property type="match status" value="1"/>
</dbReference>
<dbReference type="CDD" id="cd00715">
    <property type="entry name" value="GPATase_N"/>
    <property type="match status" value="1"/>
</dbReference>
<dbReference type="CDD" id="cd06223">
    <property type="entry name" value="PRTases_typeI"/>
    <property type="match status" value="1"/>
</dbReference>
<keyword evidence="7" id="KW-0315">Glutamine amidotransferase</keyword>
<dbReference type="PIRSF" id="PIRSF000485">
    <property type="entry name" value="Amd_phspho_trans"/>
    <property type="match status" value="1"/>
</dbReference>
<evidence type="ECO:0000256" key="6">
    <source>
        <dbReference type="ARBA" id="ARBA00022755"/>
    </source>
</evidence>
<dbReference type="PROSITE" id="PS51278">
    <property type="entry name" value="GATASE_TYPE_2"/>
    <property type="match status" value="1"/>
</dbReference>
<dbReference type="InterPro" id="IPR017932">
    <property type="entry name" value="GATase_2_dom"/>
</dbReference>